<dbReference type="InterPro" id="IPR058240">
    <property type="entry name" value="rSAM_sf"/>
</dbReference>
<evidence type="ECO:0000256" key="2">
    <source>
        <dbReference type="ARBA" id="ARBA00022691"/>
    </source>
</evidence>
<comment type="similarity">
    <text evidence="6">Belongs to the radical SAM superfamily. MqnE family.</text>
</comment>
<dbReference type="GO" id="GO:0009234">
    <property type="term" value="P:menaquinone biosynthetic process"/>
    <property type="evidence" value="ECO:0007669"/>
    <property type="project" value="UniProtKB-UniRule"/>
</dbReference>
<keyword evidence="2 6" id="KW-0949">S-adenosyl-L-methionine</keyword>
<dbReference type="GO" id="GO:0044689">
    <property type="term" value="F:7,8-didemethyl-8-hydroxy-5-deazariboflavin synthase activity"/>
    <property type="evidence" value="ECO:0007669"/>
    <property type="project" value="TreeGrafter"/>
</dbReference>
<accession>E6W556</accession>
<dbReference type="SMART" id="SM00729">
    <property type="entry name" value="Elp3"/>
    <property type="match status" value="1"/>
</dbReference>
<evidence type="ECO:0000256" key="1">
    <source>
        <dbReference type="ARBA" id="ARBA00022485"/>
    </source>
</evidence>
<protein>
    <recommendedName>
        <fullName evidence="6">Aminodeoxyfutalosine synthase</fullName>
        <shortName evidence="6">AFL synthase</shortName>
        <shortName evidence="6">Aminofutalosine synthase</shortName>
        <ecNumber evidence="6">2.5.1.120</ecNumber>
    </recommendedName>
    <alternativeName>
        <fullName evidence="6">Menaquinone biosynthetic enzyme MqnE</fullName>
    </alternativeName>
</protein>
<dbReference type="GO" id="GO:0051539">
    <property type="term" value="F:4 iron, 4 sulfur cluster binding"/>
    <property type="evidence" value="ECO:0007669"/>
    <property type="project" value="UniProtKB-KW"/>
</dbReference>
<dbReference type="RefSeq" id="WP_013507006.1">
    <property type="nucleotide sequence ID" value="NC_014836.1"/>
</dbReference>
<comment type="catalytic activity">
    <reaction evidence="6">
        <text>3-[(1-carboxyvinyl)-oxy]benzoate + S-adenosyl-L-methionine + H2O = 6-amino-6-deoxyfutalosine + hydrogencarbonate + L-methionine + H(+)</text>
        <dbReference type="Rhea" id="RHEA:33075"/>
        <dbReference type="ChEBI" id="CHEBI:15377"/>
        <dbReference type="ChEBI" id="CHEBI:15378"/>
        <dbReference type="ChEBI" id="CHEBI:17544"/>
        <dbReference type="ChEBI" id="CHEBI:57844"/>
        <dbReference type="ChEBI" id="CHEBI:59789"/>
        <dbReference type="ChEBI" id="CHEBI:64286"/>
        <dbReference type="ChEBI" id="CHEBI:76981"/>
        <dbReference type="EC" id="2.5.1.120"/>
    </reaction>
</comment>
<evidence type="ECO:0000313" key="11">
    <source>
        <dbReference type="Proteomes" id="UP000002572"/>
    </source>
</evidence>
<gene>
    <name evidence="6" type="primary">mqnE</name>
    <name evidence="10" type="ordered locus">Selin_2420</name>
</gene>
<dbReference type="SFLD" id="SFLDF00342">
    <property type="entry name" value="cyclic_dehypoxanthine_futalosi"/>
    <property type="match status" value="1"/>
</dbReference>
<dbReference type="PANTHER" id="PTHR43076">
    <property type="entry name" value="FO SYNTHASE (COFH)"/>
    <property type="match status" value="1"/>
</dbReference>
<dbReference type="InParanoid" id="E6W556"/>
<dbReference type="STRING" id="653733.Selin_2420"/>
<comment type="function">
    <text evidence="6">Radical SAM enzyme that catalyzes the addition of the adenosyl radical to the double bond of 3-[(1-carboxyvinyl)oxy]benzoate, leading to aminodeoxyfutalosine (AFL), a key intermediate in the formation of menaquinone (MK, vitamin K2) from chorismate.</text>
</comment>
<evidence type="ECO:0000256" key="6">
    <source>
        <dbReference type="HAMAP-Rule" id="MF_00993"/>
    </source>
</evidence>
<feature type="binding site" evidence="6 7">
    <location>
        <position position="74"/>
    </location>
    <ligand>
        <name>[4Fe-4S] cluster</name>
        <dbReference type="ChEBI" id="CHEBI:49883"/>
        <note>4Fe-4S-S-AdoMet</note>
    </ligand>
</feature>
<feature type="binding site" evidence="6 7">
    <location>
        <position position="77"/>
    </location>
    <ligand>
        <name>[4Fe-4S] cluster</name>
        <dbReference type="ChEBI" id="CHEBI:49883"/>
        <note>4Fe-4S-S-AdoMet</note>
    </ligand>
</feature>
<evidence type="ECO:0000259" key="9">
    <source>
        <dbReference type="PROSITE" id="PS51918"/>
    </source>
</evidence>
<name>E6W556_DESIS</name>
<dbReference type="PANTHER" id="PTHR43076:SF7">
    <property type="entry name" value="AMINODEOXYFUTALOSINE SYNTHASE"/>
    <property type="match status" value="1"/>
</dbReference>
<evidence type="ECO:0000256" key="8">
    <source>
        <dbReference type="PIRSR" id="PIRSR004762-2"/>
    </source>
</evidence>
<dbReference type="InterPro" id="IPR045567">
    <property type="entry name" value="CofH/MnqC-like_C"/>
</dbReference>
<dbReference type="HOGENOM" id="CLU_040406_1_0_0"/>
<dbReference type="Pfam" id="PF04055">
    <property type="entry name" value="Radical_SAM"/>
    <property type="match status" value="1"/>
</dbReference>
<feature type="binding site" evidence="8">
    <location>
        <position position="76"/>
    </location>
    <ligand>
        <name>S-adenosyl-L-methionine</name>
        <dbReference type="ChEBI" id="CHEBI:59789"/>
    </ligand>
</feature>
<dbReference type="NCBIfam" id="TIGR03700">
    <property type="entry name" value="mena_SCO4494"/>
    <property type="match status" value="1"/>
</dbReference>
<feature type="binding site" evidence="8">
    <location>
        <position position="181"/>
    </location>
    <ligand>
        <name>S-adenosyl-L-methionine</name>
        <dbReference type="ChEBI" id="CHEBI:59789"/>
    </ligand>
</feature>
<dbReference type="InterPro" id="IPR013785">
    <property type="entry name" value="Aldolase_TIM"/>
</dbReference>
<evidence type="ECO:0000256" key="5">
    <source>
        <dbReference type="ARBA" id="ARBA00023014"/>
    </source>
</evidence>
<dbReference type="UniPathway" id="UPA00079"/>
<comment type="cofactor">
    <cofactor evidence="6 7">
        <name>[4Fe-4S] cluster</name>
        <dbReference type="ChEBI" id="CHEBI:49883"/>
    </cofactor>
    <text evidence="6 7">Binds 1 [4Fe-4S] cluster. The cluster is coordinated with 3 cysteines and an exchangeable S-adenosyl-L-methionine.</text>
</comment>
<dbReference type="SFLD" id="SFLDS00029">
    <property type="entry name" value="Radical_SAM"/>
    <property type="match status" value="1"/>
</dbReference>
<feature type="domain" description="Radical SAM core" evidence="9">
    <location>
        <begin position="56"/>
        <end position="287"/>
    </location>
</feature>
<dbReference type="NCBIfam" id="TIGR00423">
    <property type="entry name" value="CofH family radical SAM protein"/>
    <property type="match status" value="1"/>
</dbReference>
<keyword evidence="5 6" id="KW-0411">Iron-sulfur</keyword>
<dbReference type="PROSITE" id="PS51918">
    <property type="entry name" value="RADICAL_SAM"/>
    <property type="match status" value="1"/>
</dbReference>
<sequence>METDIIFSGMEKIAHKVLAGERLGMAEAVELYDSHNLLGLGRMADILNQRKSGGRVYFNQNRHINHTNVCVNRCRFCAFGKDASEHDAYTMSLEKVLEAAAKAPSTVTEFHIVGGLHPDLPFSYYTQMLSALKKSYPHVHLKAFTAVEIDYFASLTGLRVEEVLEELIDAGLGSMPGGGAEIFAEEVRQRICPEKISGQRWLDIHETAHRLGIHTNATLLYGHVESSADRIDHLERLRRLQDRTGMFQAFIPLAFHSENTDIVKQGTTGVDDLKTLAMARIYLDNFDHIKAYWIMLGEGIAQISLSFGVNDLDGTVVEEKITHAAGAKTSEAMEKDHLIHLIRSAGKIPTERTTLYEILEAQP</sequence>
<keyword evidence="6" id="KW-0808">Transferase</keyword>
<comment type="pathway">
    <text evidence="6">Quinol/quinone metabolism; menaquinone biosynthesis.</text>
</comment>
<feature type="binding site" evidence="6 7">
    <location>
        <position position="70"/>
    </location>
    <ligand>
        <name>[4Fe-4S] cluster</name>
        <dbReference type="ChEBI" id="CHEBI:49883"/>
        <note>4Fe-4S-S-AdoMet</note>
    </ligand>
</feature>
<dbReference type="AlphaFoldDB" id="E6W556"/>
<organism evidence="10 11">
    <name type="scientific">Desulfurispirillum indicum (strain ATCC BAA-1389 / DSM 22839 / S5)</name>
    <dbReference type="NCBI Taxonomy" id="653733"/>
    <lineage>
        <taxon>Bacteria</taxon>
        <taxon>Pseudomonadati</taxon>
        <taxon>Chrysiogenota</taxon>
        <taxon>Chrysiogenia</taxon>
        <taxon>Chrysiogenales</taxon>
        <taxon>Chrysiogenaceae</taxon>
        <taxon>Desulfurispirillum</taxon>
    </lineage>
</organism>
<dbReference type="InterPro" id="IPR006638">
    <property type="entry name" value="Elp3/MiaA/NifB-like_rSAM"/>
</dbReference>
<dbReference type="SFLD" id="SFLDG01389">
    <property type="entry name" value="menaquinone_synthsis_involved"/>
    <property type="match status" value="1"/>
</dbReference>
<dbReference type="SFLD" id="SFLDG01388">
    <property type="entry name" value="7_8-didemethyl-8-hydroxy-5-dea"/>
    <property type="match status" value="1"/>
</dbReference>
<dbReference type="InterPro" id="IPR020050">
    <property type="entry name" value="FO_synthase_su2"/>
</dbReference>
<dbReference type="CDD" id="cd01335">
    <property type="entry name" value="Radical_SAM"/>
    <property type="match status" value="1"/>
</dbReference>
<evidence type="ECO:0000256" key="7">
    <source>
        <dbReference type="PIRSR" id="PIRSR004762-1"/>
    </source>
</evidence>
<dbReference type="Pfam" id="PF19288">
    <property type="entry name" value="CofH_C"/>
    <property type="match status" value="1"/>
</dbReference>
<dbReference type="InterPro" id="IPR022432">
    <property type="entry name" value="MqnE"/>
</dbReference>
<dbReference type="SUPFAM" id="SSF102114">
    <property type="entry name" value="Radical SAM enzymes"/>
    <property type="match status" value="1"/>
</dbReference>
<dbReference type="GO" id="GO:0005506">
    <property type="term" value="F:iron ion binding"/>
    <property type="evidence" value="ECO:0007669"/>
    <property type="project" value="UniProtKB-UniRule"/>
</dbReference>
<dbReference type="GO" id="GO:0102573">
    <property type="term" value="F:aminodeoxyfutalosine synthase activity"/>
    <property type="evidence" value="ECO:0007669"/>
    <property type="project" value="UniProtKB-EC"/>
</dbReference>
<dbReference type="eggNOG" id="COG1060">
    <property type="taxonomic scope" value="Bacteria"/>
</dbReference>
<evidence type="ECO:0000313" key="10">
    <source>
        <dbReference type="EMBL" id="ADU67135.1"/>
    </source>
</evidence>
<evidence type="ECO:0000256" key="4">
    <source>
        <dbReference type="ARBA" id="ARBA00023004"/>
    </source>
</evidence>
<dbReference type="PIRSF" id="PIRSF004762">
    <property type="entry name" value="CHP00423"/>
    <property type="match status" value="1"/>
</dbReference>
<evidence type="ECO:0000256" key="3">
    <source>
        <dbReference type="ARBA" id="ARBA00022723"/>
    </source>
</evidence>
<keyword evidence="4 6" id="KW-0408">Iron</keyword>
<dbReference type="EMBL" id="CP002432">
    <property type="protein sequence ID" value="ADU67135.1"/>
    <property type="molecule type" value="Genomic_DNA"/>
</dbReference>
<dbReference type="KEGG" id="din:Selin_2420"/>
<dbReference type="SFLD" id="SFLDF00343">
    <property type="entry name" value="aminofutalosine_synthase_(mqnE"/>
    <property type="match status" value="1"/>
</dbReference>
<dbReference type="InterPro" id="IPR007197">
    <property type="entry name" value="rSAM"/>
</dbReference>
<proteinExistence type="inferred from homology"/>
<dbReference type="Proteomes" id="UP000002572">
    <property type="component" value="Chromosome"/>
</dbReference>
<reference evidence="10 11" key="1">
    <citation type="submission" date="2010-12" db="EMBL/GenBank/DDBJ databases">
        <title>Complete sequence of Desulfurispirillum indicum S5.</title>
        <authorList>
            <consortium name="US DOE Joint Genome Institute"/>
            <person name="Lucas S."/>
            <person name="Copeland A."/>
            <person name="Lapidus A."/>
            <person name="Cheng J.-F."/>
            <person name="Goodwin L."/>
            <person name="Pitluck S."/>
            <person name="Chertkov O."/>
            <person name="Held B."/>
            <person name="Detter J.C."/>
            <person name="Han C."/>
            <person name="Tapia R."/>
            <person name="Land M."/>
            <person name="Hauser L."/>
            <person name="Kyrpides N."/>
            <person name="Ivanova N."/>
            <person name="Mikhailova N."/>
            <person name="Haggblom M."/>
            <person name="Rauschenbach I."/>
            <person name="Bini E."/>
            <person name="Woyke T."/>
        </authorList>
    </citation>
    <scope>NUCLEOTIDE SEQUENCE [LARGE SCALE GENOMIC DNA]</scope>
    <source>
        <strain evidence="11">ATCC BAA-1389 / DSM 22839 / S5</strain>
    </source>
</reference>
<keyword evidence="3 6" id="KW-0479">Metal-binding</keyword>
<keyword evidence="1 6" id="KW-0004">4Fe-4S</keyword>
<dbReference type="InterPro" id="IPR034405">
    <property type="entry name" value="F420"/>
</dbReference>
<dbReference type="EC" id="2.5.1.120" evidence="6"/>
<keyword evidence="11" id="KW-1185">Reference proteome</keyword>
<keyword evidence="6" id="KW-0474">Menaquinone biosynthesis</keyword>
<dbReference type="HAMAP" id="MF_00993">
    <property type="entry name" value="MqnE"/>
    <property type="match status" value="1"/>
</dbReference>
<dbReference type="Gene3D" id="3.20.20.70">
    <property type="entry name" value="Aldolase class I"/>
    <property type="match status" value="1"/>
</dbReference>
<dbReference type="SFLD" id="SFLDG01064">
    <property type="entry name" value="F420__menaquinone_cofactor_bio"/>
    <property type="match status" value="1"/>
</dbReference>